<dbReference type="Gene3D" id="3.80.10.10">
    <property type="entry name" value="Ribonuclease Inhibitor"/>
    <property type="match status" value="4"/>
</dbReference>
<dbReference type="EMBL" id="KI536661">
    <property type="protein sequence ID" value="ESR54994.1"/>
    <property type="molecule type" value="Genomic_DNA"/>
</dbReference>
<evidence type="ECO:0000256" key="1">
    <source>
        <dbReference type="ARBA" id="ARBA00011982"/>
    </source>
</evidence>
<dbReference type="SUPFAM" id="SSF52200">
    <property type="entry name" value="Toll/Interleukin receptor TIR domain"/>
    <property type="match status" value="1"/>
</dbReference>
<dbReference type="Gene3D" id="3.40.50.300">
    <property type="entry name" value="P-loop containing nucleotide triphosphate hydrolases"/>
    <property type="match status" value="1"/>
</dbReference>
<evidence type="ECO:0000256" key="6">
    <source>
        <dbReference type="ARBA" id="ARBA00047304"/>
    </source>
</evidence>
<dbReference type="InterPro" id="IPR002182">
    <property type="entry name" value="NB-ARC"/>
</dbReference>
<dbReference type="InterPro" id="IPR032675">
    <property type="entry name" value="LRR_dom_sf"/>
</dbReference>
<dbReference type="PROSITE" id="PS50104">
    <property type="entry name" value="TIR"/>
    <property type="match status" value="1"/>
</dbReference>
<dbReference type="Gene3D" id="3.40.50.10140">
    <property type="entry name" value="Toll/interleukin-1 receptor homology (TIR) domain"/>
    <property type="match status" value="1"/>
</dbReference>
<dbReference type="Gramene" id="ESR54994">
    <property type="protein sequence ID" value="ESR54994"/>
    <property type="gene ID" value="CICLE_v10023637mg"/>
</dbReference>
<dbReference type="Gene3D" id="1.10.8.430">
    <property type="entry name" value="Helical domain of apoptotic protease-activating factors"/>
    <property type="match status" value="1"/>
</dbReference>
<dbReference type="Pfam" id="PF00931">
    <property type="entry name" value="NB-ARC"/>
    <property type="match status" value="1"/>
</dbReference>
<dbReference type="KEGG" id="cic:CICLE_v10023637mg"/>
<dbReference type="SMART" id="SM00255">
    <property type="entry name" value="TIR"/>
    <property type="match status" value="1"/>
</dbReference>
<keyword evidence="9" id="KW-1185">Reference proteome</keyword>
<dbReference type="PRINTS" id="PR00364">
    <property type="entry name" value="DISEASERSIST"/>
</dbReference>
<dbReference type="Pfam" id="PF01582">
    <property type="entry name" value="TIR"/>
    <property type="match status" value="1"/>
</dbReference>
<sequence length="1349" mass="152884">MASSSSSPRNSNKYEVFLSFKGEDTRDNFTSHLYSALCQNKIETFIDNDLKRGDEISQSLLDTIEASTISIVIFSERYASSGWCLDELLKILECKHGYGQIVIPVFYRVDPSHVRRQTGNFGDFFSKLEERFPQKLQRWRNALTAAANLSGFDSHVIRLVGVEPRIKEIESLLCTGSVGVYILGIWGIGGIGKTTIADAIFNKISRRFEGSYFVHNVRDAEETDRIKDLQKQLLSKLLNDGNVRNVRFQLKRLAHKKVLVVFDDVNHSRQTESLIGRLDRLASGSRVIITTRDKQVLQNCWASQIYEMNELEYADAQKLFCQYAFRGAHLDAKYAQGVPLVLKVLGRHLCGNSKEVWESAMRKLEISPCVEIPEVLKISYDSLDDSQKNIFLVIAFFLEGERRDVVISFFDAIGFEAKIELSVLDGKSLITVDFLDQIRMHDLLRDMGREIVRKESIDHPGNRSRLGYYKDIYEVLKKNKGTEAIKSISLDMDKVNSEIQINPYTFSKMTELRTLKFYGSENKCMVSSLEGVALTEVRYFEWHQFPLETLNINGENLVSLKMPGSKVKQLWNDVRNLVNLKYIDLSHSESLTKLPDLSLARNLEILDLGSCSSLTETHSSIQYLNKLEVLDLRHCESLGSLPTSIHSKYIKELDFVGCSKLKNHPAISSSLIPLLFLIKFGIKELPSSIECLSKLDRLSIQDCTRLENISSSIFKLKSLQYIEIKRCSNLKRFAEIPSCTIDRSTGIERLASFELRLEDCSSLESLPNNLCMFKSLASLEIINCPKLERLPDELGNSKALEELRVEGAAIREVPESLSQLALLSTLVLKNCSELEYISSNIFKLKSSIYIEISNCSNLKSFPKIPSCNIDGSTGIERPSSSTLRSENCSSLVSLSSSMCKLKSLSSLQIIDCKKLERLPYELGNLETLKELRVEGAAIREVPESLSQLPLFSRLVLKNCSELEYISSNIFKLKSSIYIEISNCSNLKSFPKIPSCYIDGSTGIERPSSSRLRLEKCSSLVSLSSSLCMLKSLSSLQIIDCKKLERLPESLGQLALLCELKMIKCSSFESLPSSLCMLKYLTSLAIIDCKNFKRLPNELGNLKCLVVLIVKGTAIREVPESLGQLSSIVRLDLSNNNLERTPASLYQLSSIKYLKLFDNNFKHRLFTLSVDLNLVPNVLSEIINDRWRKLSFHGQSWIKSMYFPGNEIPKWFRHQSAGSTITLKMPQPPSATYNKLMGFAFCAVVAFPVSDCFRHESVEDDWKCNLLNVFCDWKFKSKGFLYPHFLGKISPVESDHVFLGSYPFDREYSYANYDEFSFHIKGSYGQHRECCEVKKCGIHFVHAQDSMEST</sequence>
<dbReference type="PANTHER" id="PTHR11017:SF570">
    <property type="entry name" value="DISEASE RESISTANCE PROTEIN (TIR-NBS CLASS)-RELATED"/>
    <property type="match status" value="1"/>
</dbReference>
<evidence type="ECO:0000313" key="9">
    <source>
        <dbReference type="Proteomes" id="UP000030687"/>
    </source>
</evidence>
<keyword evidence="4" id="KW-0378">Hydrolase</keyword>
<dbReference type="Pfam" id="PF23282">
    <property type="entry name" value="WHD_ROQ1"/>
    <property type="match status" value="1"/>
</dbReference>
<comment type="catalytic activity">
    <reaction evidence="6">
        <text>NAD(+) + H2O = ADP-D-ribose + nicotinamide + H(+)</text>
        <dbReference type="Rhea" id="RHEA:16301"/>
        <dbReference type="ChEBI" id="CHEBI:15377"/>
        <dbReference type="ChEBI" id="CHEBI:15378"/>
        <dbReference type="ChEBI" id="CHEBI:17154"/>
        <dbReference type="ChEBI" id="CHEBI:57540"/>
        <dbReference type="ChEBI" id="CHEBI:57967"/>
        <dbReference type="EC" id="3.2.2.6"/>
    </reaction>
    <physiologicalReaction direction="left-to-right" evidence="6">
        <dbReference type="Rhea" id="RHEA:16302"/>
    </physiologicalReaction>
</comment>
<feature type="domain" description="TIR" evidence="7">
    <location>
        <begin position="12"/>
        <end position="143"/>
    </location>
</feature>
<accession>V4VPV5</accession>
<dbReference type="Pfam" id="PF20160">
    <property type="entry name" value="C-JID"/>
    <property type="match status" value="1"/>
</dbReference>
<evidence type="ECO:0000259" key="7">
    <source>
        <dbReference type="PROSITE" id="PS50104"/>
    </source>
</evidence>
<gene>
    <name evidence="8" type="ORF">CICLE_v10023637mg</name>
</gene>
<dbReference type="InterPro" id="IPR045344">
    <property type="entry name" value="C-JID"/>
</dbReference>
<dbReference type="GO" id="GO:0043531">
    <property type="term" value="F:ADP binding"/>
    <property type="evidence" value="ECO:0007669"/>
    <property type="project" value="InterPro"/>
</dbReference>
<dbReference type="FunFam" id="3.40.50.10140:FF:000007">
    <property type="entry name" value="Disease resistance protein (TIR-NBS-LRR class)"/>
    <property type="match status" value="1"/>
</dbReference>
<reference evidence="8 9" key="1">
    <citation type="submission" date="2013-10" db="EMBL/GenBank/DDBJ databases">
        <authorList>
            <consortium name="International Citrus Genome Consortium"/>
            <person name="Jenkins J."/>
            <person name="Schmutz J."/>
            <person name="Prochnik S."/>
            <person name="Rokhsar D."/>
            <person name="Gmitter F."/>
            <person name="Ollitrault P."/>
            <person name="Machado M."/>
            <person name="Talon M."/>
            <person name="Wincker P."/>
            <person name="Jaillon O."/>
            <person name="Morgante M."/>
        </authorList>
    </citation>
    <scope>NUCLEOTIDE SEQUENCE</scope>
    <source>
        <strain evidence="9">cv. Clemenules</strain>
    </source>
</reference>
<dbReference type="InterPro" id="IPR044974">
    <property type="entry name" value="Disease_R_plants"/>
</dbReference>
<keyword evidence="3" id="KW-0677">Repeat</keyword>
<name>V4VPV5_CITCL</name>
<evidence type="ECO:0000256" key="2">
    <source>
        <dbReference type="ARBA" id="ARBA00022614"/>
    </source>
</evidence>
<proteinExistence type="predicted"/>
<dbReference type="GO" id="GO:0007165">
    <property type="term" value="P:signal transduction"/>
    <property type="evidence" value="ECO:0007669"/>
    <property type="project" value="InterPro"/>
</dbReference>
<evidence type="ECO:0000256" key="5">
    <source>
        <dbReference type="ARBA" id="ARBA00023027"/>
    </source>
</evidence>
<protein>
    <recommendedName>
        <fullName evidence="1">ADP-ribosyl cyclase/cyclic ADP-ribose hydrolase</fullName>
        <ecNumber evidence="1">3.2.2.6</ecNumber>
    </recommendedName>
</protein>
<keyword evidence="5" id="KW-0520">NAD</keyword>
<keyword evidence="2" id="KW-0433">Leucine-rich repeat</keyword>
<dbReference type="InParanoid" id="V4VPV5"/>
<dbReference type="PANTHER" id="PTHR11017">
    <property type="entry name" value="LEUCINE-RICH REPEAT-CONTAINING PROTEIN"/>
    <property type="match status" value="1"/>
</dbReference>
<organism evidence="8 9">
    <name type="scientific">Citrus clementina</name>
    <name type="common">Clementine</name>
    <name type="synonym">Citrus deliciosa x Citrus sinensis</name>
    <dbReference type="NCBI Taxonomy" id="85681"/>
    <lineage>
        <taxon>Eukaryota</taxon>
        <taxon>Viridiplantae</taxon>
        <taxon>Streptophyta</taxon>
        <taxon>Embryophyta</taxon>
        <taxon>Tracheophyta</taxon>
        <taxon>Spermatophyta</taxon>
        <taxon>Magnoliopsida</taxon>
        <taxon>eudicotyledons</taxon>
        <taxon>Gunneridae</taxon>
        <taxon>Pentapetalae</taxon>
        <taxon>rosids</taxon>
        <taxon>malvids</taxon>
        <taxon>Sapindales</taxon>
        <taxon>Rutaceae</taxon>
        <taxon>Aurantioideae</taxon>
        <taxon>Citrus</taxon>
    </lineage>
</organism>
<dbReference type="InterPro" id="IPR042197">
    <property type="entry name" value="Apaf_helical"/>
</dbReference>
<dbReference type="eggNOG" id="ENOG502SI7S">
    <property type="taxonomic scope" value="Eukaryota"/>
</dbReference>
<dbReference type="Proteomes" id="UP000030687">
    <property type="component" value="Unassembled WGS sequence"/>
</dbReference>
<dbReference type="GO" id="GO:0061809">
    <property type="term" value="F:NAD+ nucleosidase activity, cyclic ADP-ribose generating"/>
    <property type="evidence" value="ECO:0007669"/>
    <property type="project" value="UniProtKB-EC"/>
</dbReference>
<evidence type="ECO:0000256" key="3">
    <source>
        <dbReference type="ARBA" id="ARBA00022737"/>
    </source>
</evidence>
<dbReference type="SUPFAM" id="SSF52058">
    <property type="entry name" value="L domain-like"/>
    <property type="match status" value="2"/>
</dbReference>
<dbReference type="InterPro" id="IPR000157">
    <property type="entry name" value="TIR_dom"/>
</dbReference>
<evidence type="ECO:0000256" key="4">
    <source>
        <dbReference type="ARBA" id="ARBA00022801"/>
    </source>
</evidence>
<dbReference type="SUPFAM" id="SSF52540">
    <property type="entry name" value="P-loop containing nucleoside triphosphate hydrolases"/>
    <property type="match status" value="1"/>
</dbReference>
<dbReference type="InterPro" id="IPR058192">
    <property type="entry name" value="WHD_ROQ1-like"/>
</dbReference>
<evidence type="ECO:0000313" key="8">
    <source>
        <dbReference type="EMBL" id="ESR54994.1"/>
    </source>
</evidence>
<dbReference type="GO" id="GO:0006952">
    <property type="term" value="P:defense response"/>
    <property type="evidence" value="ECO:0007669"/>
    <property type="project" value="InterPro"/>
</dbReference>
<dbReference type="InterPro" id="IPR027417">
    <property type="entry name" value="P-loop_NTPase"/>
</dbReference>
<dbReference type="EC" id="3.2.2.6" evidence="1"/>
<dbReference type="InterPro" id="IPR035897">
    <property type="entry name" value="Toll_tir_struct_dom_sf"/>
</dbReference>